<evidence type="ECO:0000259" key="1">
    <source>
        <dbReference type="Pfam" id="PF03625"/>
    </source>
</evidence>
<dbReference type="Proteomes" id="UP001152876">
    <property type="component" value="Unassembled WGS sequence"/>
</dbReference>
<dbReference type="Gene3D" id="3.30.310.70">
    <property type="entry name" value="TT1751-like domain"/>
    <property type="match status" value="1"/>
</dbReference>
<gene>
    <name evidence="2" type="ORF">H010_09051</name>
</gene>
<dbReference type="RefSeq" id="WP_068167717.1">
    <property type="nucleotide sequence ID" value="NZ_AOGK01000006.1"/>
</dbReference>
<dbReference type="SUPFAM" id="SSF103247">
    <property type="entry name" value="TT1751-like"/>
    <property type="match status" value="1"/>
</dbReference>
<dbReference type="InterPro" id="IPR035923">
    <property type="entry name" value="TT1751-like_sf"/>
</dbReference>
<dbReference type="PANTHER" id="PTHR38342">
    <property type="entry name" value="SLR5037 PROTEIN"/>
    <property type="match status" value="1"/>
</dbReference>
<dbReference type="EMBL" id="AOGK01000006">
    <property type="protein sequence ID" value="MDG5975394.1"/>
    <property type="molecule type" value="Genomic_DNA"/>
</dbReference>
<name>A0A9X4S9P7_9BURK</name>
<sequence length="136" mass="14338">MNPHYAFIVEIDQSIAAATETLRTALVREQMGIVSEVDVQATLKNRLGLDSHPQRLLGICSPGIAHALMAAEPDIGALLPCGASVAEAVAGRTRIALQDPLVIAAQSQNPQVHEACERASAALRRVVDRLGQAVVA</sequence>
<protein>
    <recommendedName>
        <fullName evidence="1">DUF302 domain-containing protein</fullName>
    </recommendedName>
</protein>
<feature type="domain" description="DUF302" evidence="1">
    <location>
        <begin position="37"/>
        <end position="100"/>
    </location>
</feature>
<dbReference type="PANTHER" id="PTHR38342:SF1">
    <property type="entry name" value="SLR5037 PROTEIN"/>
    <property type="match status" value="1"/>
</dbReference>
<dbReference type="PIRSF" id="PIRSF021774">
    <property type="entry name" value="UCP021774"/>
    <property type="match status" value="1"/>
</dbReference>
<dbReference type="InterPro" id="IPR005180">
    <property type="entry name" value="DUF302"/>
</dbReference>
<proteinExistence type="predicted"/>
<accession>A0A9X4S9P7</accession>
<evidence type="ECO:0000313" key="2">
    <source>
        <dbReference type="EMBL" id="MDG5975394.1"/>
    </source>
</evidence>
<dbReference type="AlphaFoldDB" id="A0A9X4S9P7"/>
<dbReference type="InterPro" id="IPR016796">
    <property type="entry name" value="UCP021774"/>
</dbReference>
<dbReference type="CDD" id="cd14797">
    <property type="entry name" value="DUF302"/>
    <property type="match status" value="1"/>
</dbReference>
<reference evidence="2" key="1">
    <citation type="submission" date="2013-01" db="EMBL/GenBank/DDBJ databases">
        <title>Genome draft of Hydrogenophaga taeniospiralis 2K1.</title>
        <authorList>
            <person name="Gomila M."/>
            <person name="Lalucat J."/>
        </authorList>
    </citation>
    <scope>NUCLEOTIDE SEQUENCE</scope>
    <source>
        <strain evidence="2">CCUG 15921</strain>
    </source>
</reference>
<evidence type="ECO:0000313" key="3">
    <source>
        <dbReference type="Proteomes" id="UP001152876"/>
    </source>
</evidence>
<organism evidence="2 3">
    <name type="scientific">Hydrogenophaga taeniospiralis CCUG 15921</name>
    <dbReference type="NCBI Taxonomy" id="1281780"/>
    <lineage>
        <taxon>Bacteria</taxon>
        <taxon>Pseudomonadati</taxon>
        <taxon>Pseudomonadota</taxon>
        <taxon>Betaproteobacteria</taxon>
        <taxon>Burkholderiales</taxon>
        <taxon>Comamonadaceae</taxon>
        <taxon>Hydrogenophaga</taxon>
    </lineage>
</organism>
<dbReference type="OrthoDB" id="9791067at2"/>
<dbReference type="Pfam" id="PF03625">
    <property type="entry name" value="DUF302"/>
    <property type="match status" value="1"/>
</dbReference>
<keyword evidence="3" id="KW-1185">Reference proteome</keyword>
<comment type="caution">
    <text evidence="2">The sequence shown here is derived from an EMBL/GenBank/DDBJ whole genome shotgun (WGS) entry which is preliminary data.</text>
</comment>